<proteinExistence type="predicted"/>
<accession>A0A0E9PGN8</accession>
<organism evidence="1">
    <name type="scientific">Anguilla anguilla</name>
    <name type="common">European freshwater eel</name>
    <name type="synonym">Muraena anguilla</name>
    <dbReference type="NCBI Taxonomy" id="7936"/>
    <lineage>
        <taxon>Eukaryota</taxon>
        <taxon>Metazoa</taxon>
        <taxon>Chordata</taxon>
        <taxon>Craniata</taxon>
        <taxon>Vertebrata</taxon>
        <taxon>Euteleostomi</taxon>
        <taxon>Actinopterygii</taxon>
        <taxon>Neopterygii</taxon>
        <taxon>Teleostei</taxon>
        <taxon>Anguilliformes</taxon>
        <taxon>Anguillidae</taxon>
        <taxon>Anguilla</taxon>
    </lineage>
</organism>
<evidence type="ECO:0000313" key="1">
    <source>
        <dbReference type="EMBL" id="JAH03761.1"/>
    </source>
</evidence>
<dbReference type="EMBL" id="GBXM01104816">
    <property type="protein sequence ID" value="JAH03761.1"/>
    <property type="molecule type" value="Transcribed_RNA"/>
</dbReference>
<protein>
    <submittedName>
        <fullName evidence="1">Uncharacterized protein</fullName>
    </submittedName>
</protein>
<sequence length="31" mass="3401">MQCYKALSNWADILDCLTRRVCAAGLLGDAE</sequence>
<reference evidence="1" key="2">
    <citation type="journal article" date="2015" name="Fish Shellfish Immunol.">
        <title>Early steps in the European eel (Anguilla anguilla)-Vibrio vulnificus interaction in the gills: Role of the RtxA13 toxin.</title>
        <authorList>
            <person name="Callol A."/>
            <person name="Pajuelo D."/>
            <person name="Ebbesson L."/>
            <person name="Teles M."/>
            <person name="MacKenzie S."/>
            <person name="Amaro C."/>
        </authorList>
    </citation>
    <scope>NUCLEOTIDE SEQUENCE</scope>
</reference>
<reference evidence="1" key="1">
    <citation type="submission" date="2014-11" db="EMBL/GenBank/DDBJ databases">
        <authorList>
            <person name="Amaro Gonzalez C."/>
        </authorList>
    </citation>
    <scope>NUCLEOTIDE SEQUENCE</scope>
</reference>
<name>A0A0E9PGN8_ANGAN</name>
<dbReference type="AlphaFoldDB" id="A0A0E9PGN8"/>